<feature type="compositionally biased region" description="Basic and acidic residues" evidence="1">
    <location>
        <begin position="1"/>
        <end position="13"/>
    </location>
</feature>
<proteinExistence type="predicted"/>
<feature type="compositionally biased region" description="Basic and acidic residues" evidence="1">
    <location>
        <begin position="71"/>
        <end position="82"/>
    </location>
</feature>
<dbReference type="Proteomes" id="UP000630528">
    <property type="component" value="Unassembled WGS sequence"/>
</dbReference>
<dbReference type="RefSeq" id="WP_201168826.1">
    <property type="nucleotide sequence ID" value="NZ_JAEPWM010000002.1"/>
</dbReference>
<protein>
    <submittedName>
        <fullName evidence="2">Uncharacterized protein</fullName>
    </submittedName>
</protein>
<dbReference type="AlphaFoldDB" id="A0A934TS00"/>
<sequence>MDTTKDEGRKKGPGEAQGDGEARHGYRNEVSWDGGEGRQPYTNRGDVEQGADALPEAEAGNEGDVAGRNVEQLREVKEKPDRPVQQSPRKA</sequence>
<evidence type="ECO:0000313" key="2">
    <source>
        <dbReference type="EMBL" id="MBK6006270.1"/>
    </source>
</evidence>
<keyword evidence="3" id="KW-1185">Reference proteome</keyword>
<evidence type="ECO:0000313" key="3">
    <source>
        <dbReference type="Proteomes" id="UP000630528"/>
    </source>
</evidence>
<feature type="region of interest" description="Disordered" evidence="1">
    <location>
        <begin position="1"/>
        <end position="91"/>
    </location>
</feature>
<accession>A0A934TS00</accession>
<name>A0A934TS00_9BURK</name>
<reference evidence="2" key="1">
    <citation type="journal article" date="2012" name="J. Microbiol. Biotechnol.">
        <title>Ramlibacter ginsenosidimutans sp. nov., with ginsenoside-converting activity.</title>
        <authorList>
            <person name="Wang L."/>
            <person name="An D.S."/>
            <person name="Kim S.G."/>
            <person name="Jin F.X."/>
            <person name="Kim S.C."/>
            <person name="Lee S.T."/>
            <person name="Im W.T."/>
        </authorList>
    </citation>
    <scope>NUCLEOTIDE SEQUENCE</scope>
    <source>
        <strain evidence="2">KACC 17527</strain>
    </source>
</reference>
<dbReference type="EMBL" id="JAEPWM010000002">
    <property type="protein sequence ID" value="MBK6006270.1"/>
    <property type="molecule type" value="Genomic_DNA"/>
</dbReference>
<evidence type="ECO:0000256" key="1">
    <source>
        <dbReference type="SAM" id="MobiDB-lite"/>
    </source>
</evidence>
<comment type="caution">
    <text evidence="2">The sequence shown here is derived from an EMBL/GenBank/DDBJ whole genome shotgun (WGS) entry which is preliminary data.</text>
</comment>
<reference evidence="2" key="2">
    <citation type="submission" date="2021-01" db="EMBL/GenBank/DDBJ databases">
        <authorList>
            <person name="Kang M."/>
        </authorList>
    </citation>
    <scope>NUCLEOTIDE SEQUENCE</scope>
    <source>
        <strain evidence="2">KACC 17527</strain>
    </source>
</reference>
<organism evidence="2 3">
    <name type="scientific">Ramlibacter ginsenosidimutans</name>
    <dbReference type="NCBI Taxonomy" id="502333"/>
    <lineage>
        <taxon>Bacteria</taxon>
        <taxon>Pseudomonadati</taxon>
        <taxon>Pseudomonadota</taxon>
        <taxon>Betaproteobacteria</taxon>
        <taxon>Burkholderiales</taxon>
        <taxon>Comamonadaceae</taxon>
        <taxon>Ramlibacter</taxon>
    </lineage>
</organism>
<gene>
    <name evidence="2" type="ORF">JJB11_09230</name>
</gene>